<feature type="domain" description="Cyclic nucleotide-binding" evidence="2">
    <location>
        <begin position="32"/>
        <end position="114"/>
    </location>
</feature>
<accession>A0A974NVW2</accession>
<evidence type="ECO:0000313" key="4">
    <source>
        <dbReference type="Proteomes" id="UP000595894"/>
    </source>
</evidence>
<dbReference type="Gene3D" id="2.60.120.10">
    <property type="entry name" value="Jelly Rolls"/>
    <property type="match status" value="1"/>
</dbReference>
<feature type="region of interest" description="Disordered" evidence="1">
    <location>
        <begin position="123"/>
        <end position="156"/>
    </location>
</feature>
<dbReference type="Pfam" id="PF00027">
    <property type="entry name" value="cNMP_binding"/>
    <property type="match status" value="1"/>
</dbReference>
<name>A0A974NVW2_9SPHN</name>
<proteinExistence type="predicted"/>
<dbReference type="CDD" id="cd00038">
    <property type="entry name" value="CAP_ED"/>
    <property type="match status" value="1"/>
</dbReference>
<evidence type="ECO:0000259" key="2">
    <source>
        <dbReference type="Pfam" id="PF00027"/>
    </source>
</evidence>
<evidence type="ECO:0000256" key="1">
    <source>
        <dbReference type="SAM" id="MobiDB-lite"/>
    </source>
</evidence>
<sequence>MGLFLDRLSSHNFVANDDRAAFMGLRALSRYHEPAKYLQREGDLNSEMFFVIAERHAFGQKIAEDGKRQIVSLLMPGDTSDGHKLFLRLTDHNVQALTRLQTVEISRADVQRVAFERPRDRPCAMDGRFEEGGGHAGMAGQRSLSARPTSFCTPTL</sequence>
<dbReference type="InterPro" id="IPR000595">
    <property type="entry name" value="cNMP-bd_dom"/>
</dbReference>
<dbReference type="AlphaFoldDB" id="A0A974NVW2"/>
<evidence type="ECO:0000313" key="3">
    <source>
        <dbReference type="EMBL" id="QQV78019.1"/>
    </source>
</evidence>
<gene>
    <name evidence="3" type="ORF">H5J25_04565</name>
</gene>
<feature type="compositionally biased region" description="Basic and acidic residues" evidence="1">
    <location>
        <begin position="123"/>
        <end position="133"/>
    </location>
</feature>
<dbReference type="KEGG" id="sari:H5J25_04565"/>
<protein>
    <submittedName>
        <fullName evidence="3">Cyclic nucleotide-binding domain-containing protein</fullName>
    </submittedName>
</protein>
<dbReference type="EMBL" id="CP061035">
    <property type="protein sequence ID" value="QQV78019.1"/>
    <property type="molecule type" value="Genomic_DNA"/>
</dbReference>
<organism evidence="3 4">
    <name type="scientific">Sphingomonas aliaeris</name>
    <dbReference type="NCBI Taxonomy" id="2759526"/>
    <lineage>
        <taxon>Bacteria</taxon>
        <taxon>Pseudomonadati</taxon>
        <taxon>Pseudomonadota</taxon>
        <taxon>Alphaproteobacteria</taxon>
        <taxon>Sphingomonadales</taxon>
        <taxon>Sphingomonadaceae</taxon>
        <taxon>Sphingomonas</taxon>
    </lineage>
</organism>
<reference evidence="4" key="1">
    <citation type="submission" date="2020-09" db="EMBL/GenBank/DDBJ databases">
        <title>Sphingomonas sp., a new species isolated from pork steak.</title>
        <authorList>
            <person name="Heidler von Heilborn D."/>
        </authorList>
    </citation>
    <scope>NUCLEOTIDE SEQUENCE [LARGE SCALE GENOMIC DNA]</scope>
</reference>
<keyword evidence="4" id="KW-1185">Reference proteome</keyword>
<dbReference type="InterPro" id="IPR014710">
    <property type="entry name" value="RmlC-like_jellyroll"/>
</dbReference>
<feature type="compositionally biased region" description="Polar residues" evidence="1">
    <location>
        <begin position="142"/>
        <end position="156"/>
    </location>
</feature>
<dbReference type="RefSeq" id="WP_202094946.1">
    <property type="nucleotide sequence ID" value="NZ_CP061035.1"/>
</dbReference>
<dbReference type="Proteomes" id="UP000595894">
    <property type="component" value="Chromosome"/>
</dbReference>
<dbReference type="SUPFAM" id="SSF51206">
    <property type="entry name" value="cAMP-binding domain-like"/>
    <property type="match status" value="1"/>
</dbReference>
<dbReference type="InterPro" id="IPR018490">
    <property type="entry name" value="cNMP-bd_dom_sf"/>
</dbReference>